<dbReference type="InParanoid" id="M1DGR3"/>
<evidence type="ECO:0000313" key="3">
    <source>
        <dbReference type="Proteomes" id="UP000011115"/>
    </source>
</evidence>
<dbReference type="HOGENOM" id="CLU_2150396_0_0_1"/>
<protein>
    <submittedName>
        <fullName evidence="2">Uncharacterized protein</fullName>
    </submittedName>
</protein>
<feature type="region of interest" description="Disordered" evidence="1">
    <location>
        <begin position="1"/>
        <end position="22"/>
    </location>
</feature>
<reference evidence="2" key="2">
    <citation type="submission" date="2015-06" db="UniProtKB">
        <authorList>
            <consortium name="EnsemblPlants"/>
        </authorList>
    </citation>
    <scope>IDENTIFICATION</scope>
    <source>
        <strain evidence="2">DM1-3 516 R44</strain>
    </source>
</reference>
<dbReference type="EnsemblPlants" id="PGSC0003DMT400088802">
    <property type="protein sequence ID" value="PGSC0003DMT400088802"/>
    <property type="gene ID" value="PGSC0003DMG400038373"/>
</dbReference>
<name>M1DGR3_SOLTU</name>
<sequence>MASNNTGVSGQTLLGTPTPQRESRIRFAAEALPEEYRADRSGSGFKIGTLMLQSIRYELRSGLKEYPPELDPQSISGLEGTRSSKLLLTTIQGQCHTETYSKKVQDAGYTKK</sequence>
<accession>M1DGR3</accession>
<dbReference type="Proteomes" id="UP000011115">
    <property type="component" value="Unassembled WGS sequence"/>
</dbReference>
<dbReference type="Gramene" id="PGSC0003DMT400088802">
    <property type="protein sequence ID" value="PGSC0003DMT400088802"/>
    <property type="gene ID" value="PGSC0003DMG400038373"/>
</dbReference>
<keyword evidence="3" id="KW-1185">Reference proteome</keyword>
<evidence type="ECO:0000313" key="2">
    <source>
        <dbReference type="EnsemblPlants" id="PGSC0003DMT400088802"/>
    </source>
</evidence>
<dbReference type="AlphaFoldDB" id="M1DGR3"/>
<reference evidence="3" key="1">
    <citation type="journal article" date="2011" name="Nature">
        <title>Genome sequence and analysis of the tuber crop potato.</title>
        <authorList>
            <consortium name="The Potato Genome Sequencing Consortium"/>
        </authorList>
    </citation>
    <scope>NUCLEOTIDE SEQUENCE [LARGE SCALE GENOMIC DNA]</scope>
    <source>
        <strain evidence="3">cv. DM1-3 516 R44</strain>
    </source>
</reference>
<proteinExistence type="predicted"/>
<evidence type="ECO:0000256" key="1">
    <source>
        <dbReference type="SAM" id="MobiDB-lite"/>
    </source>
</evidence>
<dbReference type="PaxDb" id="4113-PGSC0003DMT400088802"/>
<organism evidence="2 3">
    <name type="scientific">Solanum tuberosum</name>
    <name type="common">Potato</name>
    <dbReference type="NCBI Taxonomy" id="4113"/>
    <lineage>
        <taxon>Eukaryota</taxon>
        <taxon>Viridiplantae</taxon>
        <taxon>Streptophyta</taxon>
        <taxon>Embryophyta</taxon>
        <taxon>Tracheophyta</taxon>
        <taxon>Spermatophyta</taxon>
        <taxon>Magnoliopsida</taxon>
        <taxon>eudicotyledons</taxon>
        <taxon>Gunneridae</taxon>
        <taxon>Pentapetalae</taxon>
        <taxon>asterids</taxon>
        <taxon>lamiids</taxon>
        <taxon>Solanales</taxon>
        <taxon>Solanaceae</taxon>
        <taxon>Solanoideae</taxon>
        <taxon>Solaneae</taxon>
        <taxon>Solanum</taxon>
    </lineage>
</organism>
<feature type="compositionally biased region" description="Polar residues" evidence="1">
    <location>
        <begin position="1"/>
        <end position="20"/>
    </location>
</feature>